<comment type="caution">
    <text evidence="1">The sequence shown here is derived from an EMBL/GenBank/DDBJ whole genome shotgun (WGS) entry which is preliminary data.</text>
</comment>
<protein>
    <recommendedName>
        <fullName evidence="3">Protein-lysine methyltransferase METTL21D</fullName>
    </recommendedName>
</protein>
<dbReference type="SUPFAM" id="SSF53335">
    <property type="entry name" value="S-adenosyl-L-methionine-dependent methyltransferases"/>
    <property type="match status" value="1"/>
</dbReference>
<accession>A0AAN8ZY22</accession>
<dbReference type="PANTHER" id="PTHR14614:SF44">
    <property type="entry name" value="PROTEIN N-LYSINE METHYLTRANSFERASE METTL21D"/>
    <property type="match status" value="1"/>
</dbReference>
<dbReference type="EMBL" id="JAXCGZ010022860">
    <property type="protein sequence ID" value="KAK7021978.1"/>
    <property type="molecule type" value="Genomic_DNA"/>
</dbReference>
<keyword evidence="2" id="KW-1185">Reference proteome</keyword>
<evidence type="ECO:0000313" key="1">
    <source>
        <dbReference type="EMBL" id="KAK7021978.1"/>
    </source>
</evidence>
<dbReference type="Gene3D" id="3.40.50.150">
    <property type="entry name" value="Vaccinia Virus protein VP39"/>
    <property type="match status" value="1"/>
</dbReference>
<name>A0AAN8ZY22_HALRR</name>
<evidence type="ECO:0008006" key="3">
    <source>
        <dbReference type="Google" id="ProtNLM"/>
    </source>
</evidence>
<dbReference type="PANTHER" id="PTHR14614">
    <property type="entry name" value="HEPATOCELLULAR CARCINOMA-ASSOCIATED ANTIGEN"/>
    <property type="match status" value="1"/>
</dbReference>
<evidence type="ECO:0000313" key="2">
    <source>
        <dbReference type="Proteomes" id="UP001381693"/>
    </source>
</evidence>
<gene>
    <name evidence="1" type="ORF">SK128_006312</name>
</gene>
<dbReference type="GO" id="GO:0032991">
    <property type="term" value="C:protein-containing complex"/>
    <property type="evidence" value="ECO:0007669"/>
    <property type="project" value="TreeGrafter"/>
</dbReference>
<dbReference type="InterPro" id="IPR029063">
    <property type="entry name" value="SAM-dependent_MTases_sf"/>
</dbReference>
<sequence>MFIREVEFEDIDKSLSIYQENEGDVGCVVWDAAIVLAKYLEKQRKNKCMITGFKVLELGSGTGFLGLAAALLGASQVTITDLQKFLPLMAMNIKKNKEVIDVEVEAKVLEWGNRDHIGAIQKPNVILVADCIYYEQSLEPLISTMRNMCEKNTVILMSYEERTTGDKPSVQNNFFEIMDRLVIKKLEGVMLMEENVGMCPSS</sequence>
<dbReference type="Proteomes" id="UP001381693">
    <property type="component" value="Unassembled WGS sequence"/>
</dbReference>
<proteinExistence type="predicted"/>
<dbReference type="Pfam" id="PF10294">
    <property type="entry name" value="Methyltransf_16"/>
    <property type="match status" value="1"/>
</dbReference>
<reference evidence="1 2" key="1">
    <citation type="submission" date="2023-11" db="EMBL/GenBank/DDBJ databases">
        <title>Halocaridina rubra genome assembly.</title>
        <authorList>
            <person name="Smith C."/>
        </authorList>
    </citation>
    <scope>NUCLEOTIDE SEQUENCE [LARGE SCALE GENOMIC DNA]</scope>
    <source>
        <strain evidence="1">EP-1</strain>
        <tissue evidence="1">Whole</tissue>
    </source>
</reference>
<dbReference type="InterPro" id="IPR019410">
    <property type="entry name" value="Methyltransf_16"/>
</dbReference>
<dbReference type="GO" id="GO:0005829">
    <property type="term" value="C:cytosol"/>
    <property type="evidence" value="ECO:0007669"/>
    <property type="project" value="TreeGrafter"/>
</dbReference>
<dbReference type="AlphaFoldDB" id="A0AAN8ZY22"/>
<organism evidence="1 2">
    <name type="scientific">Halocaridina rubra</name>
    <name type="common">Hawaiian red shrimp</name>
    <dbReference type="NCBI Taxonomy" id="373956"/>
    <lineage>
        <taxon>Eukaryota</taxon>
        <taxon>Metazoa</taxon>
        <taxon>Ecdysozoa</taxon>
        <taxon>Arthropoda</taxon>
        <taxon>Crustacea</taxon>
        <taxon>Multicrustacea</taxon>
        <taxon>Malacostraca</taxon>
        <taxon>Eumalacostraca</taxon>
        <taxon>Eucarida</taxon>
        <taxon>Decapoda</taxon>
        <taxon>Pleocyemata</taxon>
        <taxon>Caridea</taxon>
        <taxon>Atyoidea</taxon>
        <taxon>Atyidae</taxon>
        <taxon>Halocaridina</taxon>
    </lineage>
</organism>